<dbReference type="NCBIfam" id="TIGR02121">
    <property type="entry name" value="Na_Pro_sym"/>
    <property type="match status" value="1"/>
</dbReference>
<feature type="transmembrane region" description="Helical" evidence="14">
    <location>
        <begin position="373"/>
        <end position="394"/>
    </location>
</feature>
<name>A0ABR7Y3B3_9SPHI</name>
<evidence type="ECO:0000256" key="14">
    <source>
        <dbReference type="RuleBase" id="RU366012"/>
    </source>
</evidence>
<feature type="transmembrane region" description="Helical" evidence="14">
    <location>
        <begin position="67"/>
        <end position="91"/>
    </location>
</feature>
<keyword evidence="11 14" id="KW-0739">Sodium transport</keyword>
<evidence type="ECO:0000256" key="13">
    <source>
        <dbReference type="RuleBase" id="RU362091"/>
    </source>
</evidence>
<feature type="transmembrane region" description="Helical" evidence="14">
    <location>
        <begin position="191"/>
        <end position="208"/>
    </location>
</feature>
<feature type="transmembrane region" description="Helical" evidence="14">
    <location>
        <begin position="274"/>
        <end position="295"/>
    </location>
</feature>
<dbReference type="InterPro" id="IPR011851">
    <property type="entry name" value="Na/Pro_symporter"/>
</dbReference>
<keyword evidence="10 14" id="KW-0472">Membrane</keyword>
<keyword evidence="3 14" id="KW-0813">Transport</keyword>
<dbReference type="InterPro" id="IPR050277">
    <property type="entry name" value="Sodium:Solute_Symporter"/>
</dbReference>
<dbReference type="Proteomes" id="UP000606494">
    <property type="component" value="Unassembled WGS sequence"/>
</dbReference>
<evidence type="ECO:0000256" key="9">
    <source>
        <dbReference type="ARBA" id="ARBA00023065"/>
    </source>
</evidence>
<dbReference type="PANTHER" id="PTHR48086:SF3">
    <property type="entry name" value="SODIUM_PROLINE SYMPORTER"/>
    <property type="match status" value="1"/>
</dbReference>
<gene>
    <name evidence="15" type="primary">putP</name>
    <name evidence="15" type="ORF">H8B17_09330</name>
</gene>
<keyword evidence="14" id="KW-0029">Amino-acid transport</keyword>
<keyword evidence="8 14" id="KW-0915">Sodium</keyword>
<evidence type="ECO:0000256" key="11">
    <source>
        <dbReference type="ARBA" id="ARBA00023201"/>
    </source>
</evidence>
<dbReference type="PROSITE" id="PS50283">
    <property type="entry name" value="NA_SOLUT_SYMP_3"/>
    <property type="match status" value="1"/>
</dbReference>
<feature type="transmembrane region" description="Helical" evidence="14">
    <location>
        <begin position="6"/>
        <end position="24"/>
    </location>
</feature>
<feature type="transmembrane region" description="Helical" evidence="14">
    <location>
        <begin position="123"/>
        <end position="141"/>
    </location>
</feature>
<evidence type="ECO:0000256" key="6">
    <source>
        <dbReference type="ARBA" id="ARBA00022847"/>
    </source>
</evidence>
<evidence type="ECO:0000256" key="3">
    <source>
        <dbReference type="ARBA" id="ARBA00022448"/>
    </source>
</evidence>
<feature type="transmembrane region" description="Helical" evidence="14">
    <location>
        <begin position="460"/>
        <end position="479"/>
    </location>
</feature>
<evidence type="ECO:0000256" key="4">
    <source>
        <dbReference type="ARBA" id="ARBA00022475"/>
    </source>
</evidence>
<dbReference type="Gene3D" id="1.20.1730.10">
    <property type="entry name" value="Sodium/glucose cotransporter"/>
    <property type="match status" value="1"/>
</dbReference>
<dbReference type="PROSITE" id="PS00457">
    <property type="entry name" value="NA_SOLUT_SYMP_2"/>
    <property type="match status" value="1"/>
</dbReference>
<proteinExistence type="inferred from homology"/>
<feature type="transmembrane region" description="Helical" evidence="14">
    <location>
        <begin position="161"/>
        <end position="184"/>
    </location>
</feature>
<dbReference type="EMBL" id="JACNYK010000002">
    <property type="protein sequence ID" value="MBD1425782.1"/>
    <property type="molecule type" value="Genomic_DNA"/>
</dbReference>
<evidence type="ECO:0000313" key="16">
    <source>
        <dbReference type="Proteomes" id="UP000606494"/>
    </source>
</evidence>
<evidence type="ECO:0000256" key="12">
    <source>
        <dbReference type="ARBA" id="ARBA00033708"/>
    </source>
</evidence>
<keyword evidence="7 14" id="KW-1133">Transmembrane helix</keyword>
<feature type="transmembrane region" description="Helical" evidence="14">
    <location>
        <begin position="328"/>
        <end position="352"/>
    </location>
</feature>
<dbReference type="InterPro" id="IPR038377">
    <property type="entry name" value="Na/Glc_symporter_sf"/>
</dbReference>
<dbReference type="InterPro" id="IPR001734">
    <property type="entry name" value="Na/solute_symporter"/>
</dbReference>
<sequence length="502" mass="55223">MNIYELISIGLYVLIMIMIGIYGYRKSTSNSEEFLIGGRKMGPFVTALSAGASDMSGWLLMGLPGAMYMMGLSGSWLAIGLTIGAFLNYLIVAPRLRVYTEVAKNAITLPVFFENRFRDKSQLLKLVSSVFILVFFTLYTSAGMVSGGRLFESAFGMDYSIGLWVTSLVVVFYTFIGGFMAVSLTDAVQGTIMVIALLLIPTVVVFQLGDIRETVDTIYTKDPKYMDMLRGTTVVSIVSLLAWGLGYFGQPHILVRFMAIDSVKDIKKARRVGMTWMIGTVLGSLLLGFFGIAYLQRFDTQTMLQFDASRELSETIFIYLSKTLFHPLIGGFLLSAILAAVMSTISSQLLVTSSSMTEDIYKTFFNRHATDKNMLIMSRISVLVVAVVAFLLALDPQESILGLVGNAWAGFGAAFGPLVILSLLWKRTTALGALSGMLVGGATVLLWVYVPHAYKDVYEIIPGFLLSFLTTIIVSLMTGRIPEVVEGEFEEVRKIVGRRGRE</sequence>
<keyword evidence="16" id="KW-1185">Reference proteome</keyword>
<evidence type="ECO:0000256" key="5">
    <source>
        <dbReference type="ARBA" id="ARBA00022692"/>
    </source>
</evidence>
<evidence type="ECO:0000256" key="8">
    <source>
        <dbReference type="ARBA" id="ARBA00023053"/>
    </source>
</evidence>
<keyword evidence="6 14" id="KW-0769">Symport</keyword>
<evidence type="ECO:0000313" key="15">
    <source>
        <dbReference type="EMBL" id="MBD1425782.1"/>
    </source>
</evidence>
<comment type="subcellular location">
    <subcellularLocation>
        <location evidence="1 14">Cell membrane</location>
        <topology evidence="1 14">Multi-pass membrane protein</topology>
    </subcellularLocation>
</comment>
<comment type="catalytic activity">
    <reaction evidence="12">
        <text>L-proline(in) + Na(+)(in) = L-proline(out) + Na(+)(out)</text>
        <dbReference type="Rhea" id="RHEA:28967"/>
        <dbReference type="ChEBI" id="CHEBI:29101"/>
        <dbReference type="ChEBI" id="CHEBI:60039"/>
    </reaction>
</comment>
<dbReference type="NCBIfam" id="TIGR00813">
    <property type="entry name" value="sss"/>
    <property type="match status" value="1"/>
</dbReference>
<feature type="transmembrane region" description="Helical" evidence="14">
    <location>
        <begin position="228"/>
        <end position="248"/>
    </location>
</feature>
<keyword evidence="9 14" id="KW-0406">Ion transport</keyword>
<dbReference type="PANTHER" id="PTHR48086">
    <property type="entry name" value="SODIUM/PROLINE SYMPORTER-RELATED"/>
    <property type="match status" value="1"/>
</dbReference>
<dbReference type="PROSITE" id="PS00456">
    <property type="entry name" value="NA_SOLUT_SYMP_1"/>
    <property type="match status" value="1"/>
</dbReference>
<dbReference type="CDD" id="cd11475">
    <property type="entry name" value="SLC5sbd_PutP"/>
    <property type="match status" value="1"/>
</dbReference>
<comment type="caution">
    <text evidence="15">The sequence shown here is derived from an EMBL/GenBank/DDBJ whole genome shotgun (WGS) entry which is preliminary data.</text>
</comment>
<comment type="similarity">
    <text evidence="2 13">Belongs to the sodium:solute symporter (SSF) (TC 2.A.21) family.</text>
</comment>
<protein>
    <recommendedName>
        <fullName evidence="14">Sodium/proline symporter</fullName>
    </recommendedName>
    <alternativeName>
        <fullName evidence="14">Proline permease</fullName>
    </alternativeName>
</protein>
<feature type="transmembrane region" description="Helical" evidence="14">
    <location>
        <begin position="431"/>
        <end position="454"/>
    </location>
</feature>
<keyword evidence="4 14" id="KW-1003">Cell membrane</keyword>
<accession>A0ABR7Y3B3</accession>
<comment type="function">
    <text evidence="14">Catalyzes the sodium-dependent uptake of extracellular L-proline.</text>
</comment>
<feature type="transmembrane region" description="Helical" evidence="14">
    <location>
        <begin position="400"/>
        <end position="424"/>
    </location>
</feature>
<keyword evidence="5 14" id="KW-0812">Transmembrane</keyword>
<evidence type="ECO:0000256" key="2">
    <source>
        <dbReference type="ARBA" id="ARBA00006434"/>
    </source>
</evidence>
<evidence type="ECO:0000256" key="10">
    <source>
        <dbReference type="ARBA" id="ARBA00023136"/>
    </source>
</evidence>
<dbReference type="InterPro" id="IPR018212">
    <property type="entry name" value="Na/solute_symporter_CS"/>
</dbReference>
<evidence type="ECO:0000256" key="1">
    <source>
        <dbReference type="ARBA" id="ARBA00004651"/>
    </source>
</evidence>
<organism evidence="15 16">
    <name type="scientific">Sphingobacterium arenae</name>
    <dbReference type="NCBI Taxonomy" id="1280598"/>
    <lineage>
        <taxon>Bacteria</taxon>
        <taxon>Pseudomonadati</taxon>
        <taxon>Bacteroidota</taxon>
        <taxon>Sphingobacteriia</taxon>
        <taxon>Sphingobacteriales</taxon>
        <taxon>Sphingobacteriaceae</taxon>
        <taxon>Sphingobacterium</taxon>
    </lineage>
</organism>
<dbReference type="Pfam" id="PF00474">
    <property type="entry name" value="SSF"/>
    <property type="match status" value="1"/>
</dbReference>
<reference evidence="15 16" key="1">
    <citation type="submission" date="2020-08" db="EMBL/GenBank/DDBJ databases">
        <title>Sphingobacterium sp. DN00404 isolated from aquaculture water.</title>
        <authorList>
            <person name="Zhang M."/>
        </authorList>
    </citation>
    <scope>NUCLEOTIDE SEQUENCE [LARGE SCALE GENOMIC DNA]</scope>
    <source>
        <strain evidence="15 16">KCTC 32294</strain>
    </source>
</reference>
<evidence type="ECO:0000256" key="7">
    <source>
        <dbReference type="ARBA" id="ARBA00022989"/>
    </source>
</evidence>